<dbReference type="Pfam" id="PF00698">
    <property type="entry name" value="Acyl_transf_1"/>
    <property type="match status" value="1"/>
</dbReference>
<feature type="active site" description="Proton donor; for dehydratase activity" evidence="6">
    <location>
        <position position="1582"/>
    </location>
</feature>
<dbReference type="InterPro" id="IPR014043">
    <property type="entry name" value="Acyl_transferase_dom"/>
</dbReference>
<evidence type="ECO:0000313" key="10">
    <source>
        <dbReference type="EMBL" id="MBB2992924.1"/>
    </source>
</evidence>
<dbReference type="Gene3D" id="3.40.47.10">
    <property type="match status" value="1"/>
</dbReference>
<dbReference type="InterPro" id="IPR006162">
    <property type="entry name" value="Ppantetheine_attach_site"/>
</dbReference>
<dbReference type="PANTHER" id="PTHR43775:SF37">
    <property type="entry name" value="SI:DKEY-61P9.11"/>
    <property type="match status" value="1"/>
</dbReference>
<evidence type="ECO:0000256" key="5">
    <source>
        <dbReference type="ARBA" id="ARBA00023268"/>
    </source>
</evidence>
<feature type="region of interest" description="C-terminal hotdog fold" evidence="6">
    <location>
        <begin position="1527"/>
        <end position="1662"/>
    </location>
</feature>
<dbReference type="Pfam" id="PF08659">
    <property type="entry name" value="KR"/>
    <property type="match status" value="1"/>
</dbReference>
<dbReference type="InterPro" id="IPR057326">
    <property type="entry name" value="KR_dom"/>
</dbReference>
<evidence type="ECO:0000256" key="6">
    <source>
        <dbReference type="PROSITE-ProRule" id="PRU01363"/>
    </source>
</evidence>
<evidence type="ECO:0000259" key="9">
    <source>
        <dbReference type="PROSITE" id="PS52019"/>
    </source>
</evidence>
<dbReference type="SMART" id="SM00823">
    <property type="entry name" value="PKS_PP"/>
    <property type="match status" value="1"/>
</dbReference>
<evidence type="ECO:0000259" key="8">
    <source>
        <dbReference type="PROSITE" id="PS52004"/>
    </source>
</evidence>
<dbReference type="Gene3D" id="3.30.70.250">
    <property type="entry name" value="Malonyl-CoA ACP transacylase, ACP-binding"/>
    <property type="match status" value="1"/>
</dbReference>
<dbReference type="RefSeq" id="WP_183472088.1">
    <property type="nucleotide sequence ID" value="NZ_JACHVU010000012.1"/>
</dbReference>
<comment type="caution">
    <text evidence="10">The sequence shown here is derived from an EMBL/GenBank/DDBJ whole genome shotgun (WGS) entry which is preliminary data.</text>
</comment>
<evidence type="ECO:0000313" key="11">
    <source>
        <dbReference type="Proteomes" id="UP000550501"/>
    </source>
</evidence>
<dbReference type="Gene3D" id="3.10.129.110">
    <property type="entry name" value="Polyketide synthase dehydratase"/>
    <property type="match status" value="1"/>
</dbReference>
<dbReference type="PROSITE" id="PS00012">
    <property type="entry name" value="PHOSPHOPANTETHEINE"/>
    <property type="match status" value="1"/>
</dbReference>
<dbReference type="SMART" id="SM00826">
    <property type="entry name" value="PKS_DH"/>
    <property type="match status" value="1"/>
</dbReference>
<sequence>MTQASSASPATPDRRAIITEALRKIDDLTARLAVAEKAETEPIAVVGIGCRLPGGVGDADRFWEFLSNGENGVIRVPADRWDADEFYSPDHTVPGTICNREGGFLTSWQPDEFDAEFFSIAPREAAAMDPQQRLLLEVAWEALEHAGINPRTLRGSATGVFIGMTTNDYYHSVVGKLRPEDIDPYIPFGNAPNFAAGRLSYFLGVRGPAVVSDTACSSSLVSIHLACQSLRRGESDHALAAGVNLILSPENNIACSRWGMLAPDGLCKTFDADANGYVRSEGAGVVVLKRLSDAQRDGDRVLAVVRGSAVNQDGASSGQTVPNGPAQQELMRKALETSRLAPSDIDYIEAHGTGTSLGDPIELDALAAVYGDRKESDPLVLGSVKTNMGHLESGAGVTGFIKTVLSVHHGSIPKQLHFKKLTPQAGEAASKFRIASEHLDWPAGAETRPRRAAVSSFGVSGTNAHIVIEQAPDTESPGAHQDPPVSTLVVSGKTPARIASLAGRLADWLQTPGAAGVSLADVAETLNHRRAQHTRFATVAAADRDQAIAGLRALAGEYPAPGVVGPNDPALGTGTVFLYSGQGSQWAGMGKRLLTEEPAFAAAVDELEPDFVAQAGFSLRDVLTSGETVVGIDRIQPVLVGVQLALTALWRSYGIKPDAVIGHSMGEVTAAVVSGALSPADGLKVIATRSRLMKRLSGQGAMALLELDAEAAEKLIAGYPGLTVAVYASPHQTVIAGPPDQVDAAIAVVDKQDRLARRVDVDVASHHPIIDPILDDLRAELADLQPRTPSIPVIVTTDERPTDGTCVFDADHWVANLRNPVRFARAVATAGTDKSIFVEVSPHPLLGYAIKDTLTGPHRSIGTLQRDANDTVTFHTNLNAAHTVRPPKTPQRGGHRVQLPPTPWHHAHHWIHTASSATQESLQHAGSEVRAAEGEKHEWFHQLSWPVRDLPQGGPDVSWLVLTDDAGADLAELLGPGSTALPLSVLDDADALRAALPGVDHVVYAPAVTSRRFDAEPGYAVFHQLRRLVVALAATADAPKLFVVTRNAQPVADGDRANPAHAVLWGQGRTLALEHPEFWGGIVDVDEALPDELLAQYLRSEAAAVDATDRDDQAVYRGAERRVPRLEPRPLPSVPLTRLENGTSHLVIGATGNVGPYLIRQLAEMGASTIVAVSRRGGGQLTELASELAPGGTTLVEVAADAADESSMREVFARFGADLPPLEGVYVASLAGGEALLSEMTEDDLNPMFRSKVDTAAVLHKLSLRTPLRRFVLFSSITGLLGSRAVAHYTAANAFADAFAYARRALGLPATVIDWGLWKSWADAQPQMKAAGLDPMPNDIAIRMLPALLSPEAAVQTVVAGADWARLADAYRMRAAVKVLDHLVNAPGDGADLDRLPAPAWGTVLGDAVDGTAHDHLWRARVLPGERSYPVAHRVRGVEVVPVSVLLQTLATAADRLGGAVTDVRFEYPIVADQPKAIHVVADGTALTVWSSTGPDSPEQRWTRHASATLADAPAASAPSGDQTPRGKAFDRASIAEMQSAWGVEGQPFHWTVSDCMATAAGARADVELPESSDSAAAALVDAAVHVARLADADNAQLLLPAGAESLVVDASAGTRGVVEVYRRDGSGDALVVDVLISGPEGATWVDMRGLTYAPVESAPAPVTGESASQTAEFIDWSTMNRQQTVAELRTRLRSILARELGMPDDAVDFDIPFPELGLDSMMAMNLLRDAKALVRIDLSATMLWNHPSISQMSDFVADLLAPQQQAVEEAEPEVPEDDESDSFGLLDELFDSIESSSVESANAGSEGSL</sequence>
<dbReference type="InterPro" id="IPR032821">
    <property type="entry name" value="PKS_assoc"/>
</dbReference>
<dbReference type="Gene3D" id="3.40.366.10">
    <property type="entry name" value="Malonyl-Coenzyme A Acyl Carrier Protein, domain 2"/>
    <property type="match status" value="1"/>
</dbReference>
<dbReference type="InterPro" id="IPR016035">
    <property type="entry name" value="Acyl_Trfase/lysoPLipase"/>
</dbReference>
<dbReference type="SUPFAM" id="SSF52151">
    <property type="entry name" value="FabD/lysophospholipase-like"/>
    <property type="match status" value="1"/>
</dbReference>
<dbReference type="GO" id="GO:0006633">
    <property type="term" value="P:fatty acid biosynthetic process"/>
    <property type="evidence" value="ECO:0007669"/>
    <property type="project" value="TreeGrafter"/>
</dbReference>
<evidence type="ECO:0000256" key="1">
    <source>
        <dbReference type="ARBA" id="ARBA00022450"/>
    </source>
</evidence>
<evidence type="ECO:0000259" key="7">
    <source>
        <dbReference type="PROSITE" id="PS50075"/>
    </source>
</evidence>
<feature type="domain" description="Ketosynthase family 3 (KS3)" evidence="8">
    <location>
        <begin position="40"/>
        <end position="470"/>
    </location>
</feature>
<dbReference type="InterPro" id="IPR050091">
    <property type="entry name" value="PKS_NRPS_Biosynth_Enz"/>
</dbReference>
<evidence type="ECO:0000256" key="2">
    <source>
        <dbReference type="ARBA" id="ARBA00022553"/>
    </source>
</evidence>
<dbReference type="SUPFAM" id="SSF55048">
    <property type="entry name" value="Probable ACP-binding domain of malonyl-CoA ACP transacylase"/>
    <property type="match status" value="1"/>
</dbReference>
<dbReference type="InterPro" id="IPR001227">
    <property type="entry name" value="Ac_transferase_dom_sf"/>
</dbReference>
<dbReference type="FunFam" id="3.40.47.10:FF:000019">
    <property type="entry name" value="Polyketide synthase type I"/>
    <property type="match status" value="1"/>
</dbReference>
<reference evidence="10 11" key="1">
    <citation type="submission" date="2020-08" db="EMBL/GenBank/DDBJ databases">
        <title>The Agave Microbiome: Exploring the role of microbial communities in plant adaptations to desert environments.</title>
        <authorList>
            <person name="Partida-Martinez L.P."/>
        </authorList>
    </citation>
    <scope>NUCLEOTIDE SEQUENCE [LARGE SCALE GENOMIC DNA]</scope>
    <source>
        <strain evidence="10 11">AT2.18</strain>
    </source>
</reference>
<dbReference type="SMART" id="SM00822">
    <property type="entry name" value="PKS_KR"/>
    <property type="match status" value="1"/>
</dbReference>
<dbReference type="InterPro" id="IPR020807">
    <property type="entry name" value="PKS_DH"/>
</dbReference>
<dbReference type="Proteomes" id="UP000550501">
    <property type="component" value="Unassembled WGS sequence"/>
</dbReference>
<proteinExistence type="predicted"/>
<dbReference type="InterPro" id="IPR036291">
    <property type="entry name" value="NAD(P)-bd_dom_sf"/>
</dbReference>
<dbReference type="InterPro" id="IPR014030">
    <property type="entry name" value="Ketoacyl_synth_N"/>
</dbReference>
<keyword evidence="5" id="KW-0511">Multifunctional enzyme</keyword>
<dbReference type="InterPro" id="IPR009081">
    <property type="entry name" value="PP-bd_ACP"/>
</dbReference>
<dbReference type="InterPro" id="IPR016036">
    <property type="entry name" value="Malonyl_transacylase_ACP-bd"/>
</dbReference>
<feature type="domain" description="Carrier" evidence="7">
    <location>
        <begin position="1687"/>
        <end position="1761"/>
    </location>
</feature>
<keyword evidence="4" id="KW-0521">NADP</keyword>
<dbReference type="SMART" id="SM00827">
    <property type="entry name" value="PKS_AT"/>
    <property type="match status" value="1"/>
</dbReference>
<dbReference type="EMBL" id="JACHVU010000012">
    <property type="protein sequence ID" value="MBB2992924.1"/>
    <property type="molecule type" value="Genomic_DNA"/>
</dbReference>
<dbReference type="PANTHER" id="PTHR43775">
    <property type="entry name" value="FATTY ACID SYNTHASE"/>
    <property type="match status" value="1"/>
</dbReference>
<dbReference type="SUPFAM" id="SSF51735">
    <property type="entry name" value="NAD(P)-binding Rossmann-fold domains"/>
    <property type="match status" value="2"/>
</dbReference>
<evidence type="ECO:0000256" key="4">
    <source>
        <dbReference type="ARBA" id="ARBA00022857"/>
    </source>
</evidence>
<organism evidence="10 11">
    <name type="scientific">Mycolicibacterium iranicum</name>
    <name type="common">Mycobacterium iranicum</name>
    <dbReference type="NCBI Taxonomy" id="912594"/>
    <lineage>
        <taxon>Bacteria</taxon>
        <taxon>Bacillati</taxon>
        <taxon>Actinomycetota</taxon>
        <taxon>Actinomycetes</taxon>
        <taxon>Mycobacteriales</taxon>
        <taxon>Mycobacteriaceae</taxon>
        <taxon>Mycolicibacterium</taxon>
    </lineage>
</organism>
<gene>
    <name evidence="10" type="ORF">FHR72_004429</name>
</gene>
<dbReference type="GO" id="GO:0004312">
    <property type="term" value="F:fatty acid synthase activity"/>
    <property type="evidence" value="ECO:0007669"/>
    <property type="project" value="TreeGrafter"/>
</dbReference>
<dbReference type="Pfam" id="PF02801">
    <property type="entry name" value="Ketoacyl-synt_C"/>
    <property type="match status" value="1"/>
</dbReference>
<name>A0A839QDS4_MYCIR</name>
<dbReference type="PROSITE" id="PS52019">
    <property type="entry name" value="PKS_MFAS_DH"/>
    <property type="match status" value="1"/>
</dbReference>
<keyword evidence="2" id="KW-0597">Phosphoprotein</keyword>
<dbReference type="InterPro" id="IPR014031">
    <property type="entry name" value="Ketoacyl_synth_C"/>
</dbReference>
<dbReference type="Gene3D" id="1.10.1200.10">
    <property type="entry name" value="ACP-like"/>
    <property type="match status" value="1"/>
</dbReference>
<dbReference type="CDD" id="cd00833">
    <property type="entry name" value="PKS"/>
    <property type="match status" value="1"/>
</dbReference>
<dbReference type="InterPro" id="IPR016039">
    <property type="entry name" value="Thiolase-like"/>
</dbReference>
<feature type="region of interest" description="N-terminal hotdog fold" evidence="6">
    <location>
        <begin position="1402"/>
        <end position="1517"/>
    </location>
</feature>
<keyword evidence="11" id="KW-1185">Reference proteome</keyword>
<dbReference type="InterPro" id="IPR049900">
    <property type="entry name" value="PKS_mFAS_DH"/>
</dbReference>
<dbReference type="SMART" id="SM01294">
    <property type="entry name" value="PKS_PP_betabranch"/>
    <property type="match status" value="1"/>
</dbReference>
<dbReference type="Pfam" id="PF16197">
    <property type="entry name" value="KAsynt_C_assoc"/>
    <property type="match status" value="1"/>
</dbReference>
<evidence type="ECO:0000256" key="3">
    <source>
        <dbReference type="ARBA" id="ARBA00022679"/>
    </source>
</evidence>
<dbReference type="FunFam" id="3.30.70.250:FF:000003">
    <property type="entry name" value="Polyketide beta-ketoacyl synthase Pks3"/>
    <property type="match status" value="1"/>
</dbReference>
<dbReference type="SUPFAM" id="SSF47336">
    <property type="entry name" value="ACP-like"/>
    <property type="match status" value="1"/>
</dbReference>
<dbReference type="SUPFAM" id="SSF53901">
    <property type="entry name" value="Thiolase-like"/>
    <property type="match status" value="1"/>
</dbReference>
<dbReference type="InterPro" id="IPR042104">
    <property type="entry name" value="PKS_dehydratase_sf"/>
</dbReference>
<dbReference type="InterPro" id="IPR020841">
    <property type="entry name" value="PKS_Beta-ketoAc_synthase_dom"/>
</dbReference>
<feature type="domain" description="PKS/mFAS DH" evidence="9">
    <location>
        <begin position="1402"/>
        <end position="1662"/>
    </location>
</feature>
<dbReference type="InterPro" id="IPR020806">
    <property type="entry name" value="PKS_PP-bd"/>
</dbReference>
<dbReference type="InterPro" id="IPR036736">
    <property type="entry name" value="ACP-like_sf"/>
</dbReference>
<dbReference type="PROSITE" id="PS50075">
    <property type="entry name" value="CARRIER"/>
    <property type="match status" value="1"/>
</dbReference>
<dbReference type="Pfam" id="PF00550">
    <property type="entry name" value="PP-binding"/>
    <property type="match status" value="1"/>
</dbReference>
<keyword evidence="1" id="KW-0596">Phosphopantetheine</keyword>
<dbReference type="SMART" id="SM00825">
    <property type="entry name" value="PKS_KS"/>
    <property type="match status" value="1"/>
</dbReference>
<dbReference type="GO" id="GO:0031177">
    <property type="term" value="F:phosphopantetheine binding"/>
    <property type="evidence" value="ECO:0007669"/>
    <property type="project" value="InterPro"/>
</dbReference>
<feature type="active site" description="Proton acceptor; for dehydratase activity" evidence="6">
    <location>
        <position position="1433"/>
    </location>
</feature>
<keyword evidence="3 10" id="KW-0808">Transferase</keyword>
<protein>
    <submittedName>
        <fullName evidence="10">Acyl transferase domain-containing protein</fullName>
    </submittedName>
</protein>
<dbReference type="Pfam" id="PF00109">
    <property type="entry name" value="ketoacyl-synt"/>
    <property type="match status" value="1"/>
</dbReference>
<dbReference type="InterPro" id="IPR013968">
    <property type="entry name" value="PKS_KR"/>
</dbReference>
<dbReference type="Gene3D" id="3.40.50.720">
    <property type="entry name" value="NAD(P)-binding Rossmann-like Domain"/>
    <property type="match status" value="1"/>
</dbReference>
<dbReference type="PROSITE" id="PS52004">
    <property type="entry name" value="KS3_2"/>
    <property type="match status" value="1"/>
</dbReference>
<accession>A0A839QDS4</accession>